<organism evidence="4 5">
    <name type="scientific">Nephila pilipes</name>
    <name type="common">Giant wood spider</name>
    <name type="synonym">Nephila maculata</name>
    <dbReference type="NCBI Taxonomy" id="299642"/>
    <lineage>
        <taxon>Eukaryota</taxon>
        <taxon>Metazoa</taxon>
        <taxon>Ecdysozoa</taxon>
        <taxon>Arthropoda</taxon>
        <taxon>Chelicerata</taxon>
        <taxon>Arachnida</taxon>
        <taxon>Araneae</taxon>
        <taxon>Araneomorphae</taxon>
        <taxon>Entelegynae</taxon>
        <taxon>Araneoidea</taxon>
        <taxon>Nephilidae</taxon>
        <taxon>Nephila</taxon>
    </lineage>
</organism>
<keyword evidence="5" id="KW-1185">Reference proteome</keyword>
<comment type="caution">
    <text evidence="4">The sequence shown here is derived from an EMBL/GenBank/DDBJ whole genome shotgun (WGS) entry which is preliminary data.</text>
</comment>
<comment type="similarity">
    <text evidence="1">Belongs to the sulfotransferase 1 family.</text>
</comment>
<dbReference type="Pfam" id="PF00685">
    <property type="entry name" value="Sulfotransfer_1"/>
    <property type="match status" value="1"/>
</dbReference>
<dbReference type="Gene3D" id="3.40.50.300">
    <property type="entry name" value="P-loop containing nucleotide triphosphate hydrolases"/>
    <property type="match status" value="1"/>
</dbReference>
<keyword evidence="2" id="KW-0808">Transferase</keyword>
<evidence type="ECO:0000256" key="1">
    <source>
        <dbReference type="ARBA" id="ARBA00005771"/>
    </source>
</evidence>
<accession>A0A8X6QUG5</accession>
<evidence type="ECO:0000256" key="2">
    <source>
        <dbReference type="ARBA" id="ARBA00022679"/>
    </source>
</evidence>
<dbReference type="OrthoDB" id="6507163at2759"/>
<dbReference type="Proteomes" id="UP000887013">
    <property type="component" value="Unassembled WGS sequence"/>
</dbReference>
<dbReference type="GO" id="GO:0008146">
    <property type="term" value="F:sulfotransferase activity"/>
    <property type="evidence" value="ECO:0007669"/>
    <property type="project" value="InterPro"/>
</dbReference>
<sequence length="114" mass="13379">MLLVSYEKLLLNRRDETLRIAKFLGEEYYQSLVEDESLLEKVLERTSFDYMKKNLTLTHPDSEKGGERKTVNFFRKGVIGDGKKSLSSEQLERLKDMAVKKLKGSELFDEWLKE</sequence>
<feature type="domain" description="Sulfotransferase" evidence="3">
    <location>
        <begin position="1"/>
        <end position="105"/>
    </location>
</feature>
<gene>
    <name evidence="4" type="ORF">NPIL_181901</name>
</gene>
<evidence type="ECO:0000259" key="3">
    <source>
        <dbReference type="Pfam" id="PF00685"/>
    </source>
</evidence>
<proteinExistence type="inferred from homology"/>
<dbReference type="SUPFAM" id="SSF52540">
    <property type="entry name" value="P-loop containing nucleoside triphosphate hydrolases"/>
    <property type="match status" value="1"/>
</dbReference>
<name>A0A8X6QUG5_NEPPI</name>
<dbReference type="PANTHER" id="PTHR11783">
    <property type="entry name" value="SULFOTRANSFERASE SULT"/>
    <property type="match status" value="1"/>
</dbReference>
<protein>
    <recommendedName>
        <fullName evidence="3">Sulfotransferase domain-containing protein</fullName>
    </recommendedName>
</protein>
<evidence type="ECO:0000313" key="5">
    <source>
        <dbReference type="Proteomes" id="UP000887013"/>
    </source>
</evidence>
<evidence type="ECO:0000313" key="4">
    <source>
        <dbReference type="EMBL" id="GFU39864.1"/>
    </source>
</evidence>
<reference evidence="4" key="1">
    <citation type="submission" date="2020-08" db="EMBL/GenBank/DDBJ databases">
        <title>Multicomponent nature underlies the extraordinary mechanical properties of spider dragline silk.</title>
        <authorList>
            <person name="Kono N."/>
            <person name="Nakamura H."/>
            <person name="Mori M."/>
            <person name="Yoshida Y."/>
            <person name="Ohtoshi R."/>
            <person name="Malay A.D."/>
            <person name="Moran D.A.P."/>
            <person name="Tomita M."/>
            <person name="Numata K."/>
            <person name="Arakawa K."/>
        </authorList>
    </citation>
    <scope>NUCLEOTIDE SEQUENCE</scope>
</reference>
<dbReference type="InterPro" id="IPR000863">
    <property type="entry name" value="Sulfotransferase_dom"/>
</dbReference>
<dbReference type="InterPro" id="IPR027417">
    <property type="entry name" value="P-loop_NTPase"/>
</dbReference>
<dbReference type="AlphaFoldDB" id="A0A8X6QUG5"/>
<dbReference type="EMBL" id="BMAW01131531">
    <property type="protein sequence ID" value="GFU39864.1"/>
    <property type="molecule type" value="Genomic_DNA"/>
</dbReference>